<evidence type="ECO:0000259" key="4">
    <source>
        <dbReference type="PROSITE" id="PS50893"/>
    </source>
</evidence>
<dbReference type="PANTHER" id="PTHR24220">
    <property type="entry name" value="IMPORT ATP-BINDING PROTEIN"/>
    <property type="match status" value="1"/>
</dbReference>
<dbReference type="EMBL" id="MQVS01000001">
    <property type="protein sequence ID" value="OKL52827.1"/>
    <property type="molecule type" value="Genomic_DNA"/>
</dbReference>
<dbReference type="FunFam" id="3.40.50.300:FF:000032">
    <property type="entry name" value="Export ABC transporter ATP-binding protein"/>
    <property type="match status" value="1"/>
</dbReference>
<keyword evidence="3 5" id="KW-0067">ATP-binding</keyword>
<dbReference type="Gene3D" id="3.40.50.300">
    <property type="entry name" value="P-loop containing nucleotide triphosphate hydrolases"/>
    <property type="match status" value="1"/>
</dbReference>
<comment type="caution">
    <text evidence="5">The sequence shown here is derived from an EMBL/GenBank/DDBJ whole genome shotgun (WGS) entry which is preliminary data.</text>
</comment>
<dbReference type="InterPro" id="IPR003439">
    <property type="entry name" value="ABC_transporter-like_ATP-bd"/>
</dbReference>
<dbReference type="GO" id="GO:0005886">
    <property type="term" value="C:plasma membrane"/>
    <property type="evidence" value="ECO:0007669"/>
    <property type="project" value="TreeGrafter"/>
</dbReference>
<evidence type="ECO:0000313" key="6">
    <source>
        <dbReference type="Proteomes" id="UP000185612"/>
    </source>
</evidence>
<dbReference type="InParanoid" id="A0A1Q5PZ62"/>
<reference evidence="6" key="1">
    <citation type="submission" date="2016-12" db="EMBL/GenBank/DDBJ databases">
        <authorList>
            <person name="Meng X."/>
        </authorList>
    </citation>
    <scope>NUCLEOTIDE SEQUENCE [LARGE SCALE GENOMIC DNA]</scope>
    <source>
        <strain evidence="6">DSM 20732</strain>
    </source>
</reference>
<accession>A0A1Q5PZ62</accession>
<feature type="domain" description="ABC transporter" evidence="4">
    <location>
        <begin position="4"/>
        <end position="246"/>
    </location>
</feature>
<dbReference type="AlphaFoldDB" id="A0A1Q5PZ62"/>
<dbReference type="PROSITE" id="PS00211">
    <property type="entry name" value="ABC_TRANSPORTER_1"/>
    <property type="match status" value="1"/>
</dbReference>
<dbReference type="PANTHER" id="PTHR24220:SF86">
    <property type="entry name" value="ABC TRANSPORTER ABCH.1"/>
    <property type="match status" value="1"/>
</dbReference>
<dbReference type="InterPro" id="IPR015854">
    <property type="entry name" value="ABC_transpr_LolD-like"/>
</dbReference>
<dbReference type="GO" id="GO:0022857">
    <property type="term" value="F:transmembrane transporter activity"/>
    <property type="evidence" value="ECO:0007669"/>
    <property type="project" value="UniProtKB-ARBA"/>
</dbReference>
<name>A0A1Q5PZ62_9ACTO</name>
<evidence type="ECO:0000256" key="1">
    <source>
        <dbReference type="ARBA" id="ARBA00022448"/>
    </source>
</evidence>
<gene>
    <name evidence="5" type="ORF">BSZ40_01685</name>
</gene>
<keyword evidence="6" id="KW-1185">Reference proteome</keyword>
<organism evidence="5 6">
    <name type="scientific">Buchananella hordeovulneris</name>
    <dbReference type="NCBI Taxonomy" id="52770"/>
    <lineage>
        <taxon>Bacteria</taxon>
        <taxon>Bacillati</taxon>
        <taxon>Actinomycetota</taxon>
        <taxon>Actinomycetes</taxon>
        <taxon>Actinomycetales</taxon>
        <taxon>Actinomycetaceae</taxon>
        <taxon>Buchananella</taxon>
    </lineage>
</organism>
<dbReference type="CDD" id="cd03255">
    <property type="entry name" value="ABC_MJ0796_LolCDE_FtsE"/>
    <property type="match status" value="1"/>
</dbReference>
<sequence>MPLLDLAGINRTFTLPTGERLEILRDINLRVEAGEHVAIVGRSGTGKSTLLNILGLLDAPTAGNYTFAGQDTTRWSDQRRARTRGRNFGFVFQSFNLLPGLGVIDNVAAPLLYATDAAFFTRRRRAIELLQKMGLGERLESRLDQLSGGEQQRVALARALVRHPRVILADEPTGALDVETGTHVMNMMEEAAAASNAALLVITHDPAIAARAHTHYSLGDGVLTPISLTAGAPARQQVSSALAASAPAGPGLLPSPEVTI</sequence>
<dbReference type="InterPro" id="IPR027417">
    <property type="entry name" value="P-loop_NTPase"/>
</dbReference>
<evidence type="ECO:0000313" key="5">
    <source>
        <dbReference type="EMBL" id="OKL52827.1"/>
    </source>
</evidence>
<dbReference type="SMART" id="SM00382">
    <property type="entry name" value="AAA"/>
    <property type="match status" value="1"/>
</dbReference>
<keyword evidence="1" id="KW-0813">Transport</keyword>
<dbReference type="InterPro" id="IPR017871">
    <property type="entry name" value="ABC_transporter-like_CS"/>
</dbReference>
<dbReference type="InterPro" id="IPR017911">
    <property type="entry name" value="MacB-like_ATP-bd"/>
</dbReference>
<dbReference type="GO" id="GO:0005524">
    <property type="term" value="F:ATP binding"/>
    <property type="evidence" value="ECO:0007669"/>
    <property type="project" value="UniProtKB-KW"/>
</dbReference>
<dbReference type="Proteomes" id="UP000185612">
    <property type="component" value="Unassembled WGS sequence"/>
</dbReference>
<dbReference type="GO" id="GO:0098796">
    <property type="term" value="C:membrane protein complex"/>
    <property type="evidence" value="ECO:0007669"/>
    <property type="project" value="UniProtKB-ARBA"/>
</dbReference>
<dbReference type="OrthoDB" id="9802264at2"/>
<evidence type="ECO:0000256" key="3">
    <source>
        <dbReference type="ARBA" id="ARBA00022840"/>
    </source>
</evidence>
<dbReference type="Pfam" id="PF00005">
    <property type="entry name" value="ABC_tran"/>
    <property type="match status" value="1"/>
</dbReference>
<evidence type="ECO:0000256" key="2">
    <source>
        <dbReference type="ARBA" id="ARBA00022741"/>
    </source>
</evidence>
<dbReference type="PROSITE" id="PS50893">
    <property type="entry name" value="ABC_TRANSPORTER_2"/>
    <property type="match status" value="1"/>
</dbReference>
<dbReference type="GO" id="GO:0016887">
    <property type="term" value="F:ATP hydrolysis activity"/>
    <property type="evidence" value="ECO:0007669"/>
    <property type="project" value="InterPro"/>
</dbReference>
<dbReference type="InterPro" id="IPR003593">
    <property type="entry name" value="AAA+_ATPase"/>
</dbReference>
<dbReference type="STRING" id="52770.BSZ40_01685"/>
<dbReference type="RefSeq" id="WP_073822607.1">
    <property type="nucleotide sequence ID" value="NZ_JAUNKL010000020.1"/>
</dbReference>
<protein>
    <submittedName>
        <fullName evidence="5">ABC transporter ATP-binding protein</fullName>
    </submittedName>
</protein>
<keyword evidence="2" id="KW-0547">Nucleotide-binding</keyword>
<dbReference type="SUPFAM" id="SSF52540">
    <property type="entry name" value="P-loop containing nucleoside triphosphate hydrolases"/>
    <property type="match status" value="1"/>
</dbReference>
<proteinExistence type="predicted"/>